<feature type="domain" description="HTH myb-type" evidence="8">
    <location>
        <begin position="156"/>
        <end position="208"/>
    </location>
</feature>
<evidence type="ECO:0000256" key="2">
    <source>
        <dbReference type="ARBA" id="ARBA00022723"/>
    </source>
</evidence>
<evidence type="ECO:0000256" key="5">
    <source>
        <dbReference type="PROSITE-ProRule" id="PRU00228"/>
    </source>
</evidence>
<dbReference type="PROSITE" id="PS50090">
    <property type="entry name" value="MYB_LIKE"/>
    <property type="match status" value="1"/>
</dbReference>
<dbReference type="InterPro" id="IPR001005">
    <property type="entry name" value="SANT/Myb"/>
</dbReference>
<name>A0A8S1CHF8_9INSE</name>
<dbReference type="InterPro" id="IPR009057">
    <property type="entry name" value="Homeodomain-like_sf"/>
</dbReference>
<dbReference type="SUPFAM" id="SSF57850">
    <property type="entry name" value="RING/U-box"/>
    <property type="match status" value="1"/>
</dbReference>
<comment type="subcellular location">
    <subcellularLocation>
        <location evidence="1">Nucleus</location>
    </subcellularLocation>
</comment>
<dbReference type="InterPro" id="IPR037830">
    <property type="entry name" value="ZZZ3"/>
</dbReference>
<reference evidence="9 10" key="1">
    <citation type="submission" date="2020-04" db="EMBL/GenBank/DDBJ databases">
        <authorList>
            <person name="Alioto T."/>
            <person name="Alioto T."/>
            <person name="Gomez Garrido J."/>
        </authorList>
    </citation>
    <scope>NUCLEOTIDE SEQUENCE [LARGE SCALE GENOMIC DNA]</scope>
</reference>
<evidence type="ECO:0000259" key="8">
    <source>
        <dbReference type="PROSITE" id="PS51294"/>
    </source>
</evidence>
<dbReference type="Gene3D" id="3.30.60.90">
    <property type="match status" value="1"/>
</dbReference>
<comment type="caution">
    <text evidence="9">The sequence shown here is derived from an EMBL/GenBank/DDBJ whole genome shotgun (WGS) entry which is preliminary data.</text>
</comment>
<dbReference type="GO" id="GO:0008270">
    <property type="term" value="F:zinc ion binding"/>
    <property type="evidence" value="ECO:0007669"/>
    <property type="project" value="UniProtKB-KW"/>
</dbReference>
<evidence type="ECO:0008006" key="11">
    <source>
        <dbReference type="Google" id="ProtNLM"/>
    </source>
</evidence>
<evidence type="ECO:0000256" key="4">
    <source>
        <dbReference type="ARBA" id="ARBA00022833"/>
    </source>
</evidence>
<dbReference type="AlphaFoldDB" id="A0A8S1CHF8"/>
<keyword evidence="3 5" id="KW-0863">Zinc-finger</keyword>
<evidence type="ECO:0000259" key="7">
    <source>
        <dbReference type="PROSITE" id="PS50135"/>
    </source>
</evidence>
<dbReference type="PROSITE" id="PS51294">
    <property type="entry name" value="HTH_MYB"/>
    <property type="match status" value="1"/>
</dbReference>
<sequence length="399" mass="45542">MSEDAAVDIELSDEDGADEFFFESDYTALKGNQDYRKLLRSVLILQVQREQAIKAVEQLYEAKKKALANPKEFIDKLAKGEDLGIPPVIKLEPLPEIDWSQYQEFMPESNRPITRKKVEEAIVTKTESKGGEENSSVRIRGKVFNDEKPETFNQLWTAAEQKRLEELLDEFGPETVESRRWEKIARALGNRTMMQVQSRVQKYFKKLHQMNLPVPGRLPRMRSSITKKPHKHQRLNHFYQKPSTFFPELDPPVLMNEDDLNSLNSSSQGYPESLDDASCSRGTSNQADLLAMVIKDKESSISGLHEGFSCDGCSEDPIKGTRWHCEDCALESLSFDLCTDCLTAQLMGEMQPMATSRHTNAHRICPVRKECASSSTWDPDYLTPTTTSYNYLDPNFRPD</sequence>
<keyword evidence="4" id="KW-0862">Zinc</keyword>
<dbReference type="GO" id="GO:0005634">
    <property type="term" value="C:nucleus"/>
    <property type="evidence" value="ECO:0007669"/>
    <property type="project" value="UniProtKB-SubCell"/>
</dbReference>
<dbReference type="CDD" id="cd00167">
    <property type="entry name" value="SANT"/>
    <property type="match status" value="1"/>
</dbReference>
<feature type="domain" description="Myb-like" evidence="6">
    <location>
        <begin position="148"/>
        <end position="204"/>
    </location>
</feature>
<evidence type="ECO:0000259" key="6">
    <source>
        <dbReference type="PROSITE" id="PS50090"/>
    </source>
</evidence>
<dbReference type="GO" id="GO:0070461">
    <property type="term" value="C:SAGA-type complex"/>
    <property type="evidence" value="ECO:0007669"/>
    <property type="project" value="UniProtKB-ARBA"/>
</dbReference>
<keyword evidence="10" id="KW-1185">Reference proteome</keyword>
<dbReference type="SMART" id="SM00717">
    <property type="entry name" value="SANT"/>
    <property type="match status" value="1"/>
</dbReference>
<dbReference type="SMART" id="SM00291">
    <property type="entry name" value="ZnF_ZZ"/>
    <property type="match status" value="1"/>
</dbReference>
<dbReference type="Gene3D" id="1.10.10.60">
    <property type="entry name" value="Homeodomain-like"/>
    <property type="match status" value="1"/>
</dbReference>
<feature type="domain" description="ZZ-type" evidence="7">
    <location>
        <begin position="305"/>
        <end position="372"/>
    </location>
</feature>
<dbReference type="OrthoDB" id="20473at2759"/>
<evidence type="ECO:0000313" key="9">
    <source>
        <dbReference type="EMBL" id="CAB3368346.1"/>
    </source>
</evidence>
<gene>
    <name evidence="9" type="ORF">CLODIP_2_CD06843</name>
</gene>
<organism evidence="9 10">
    <name type="scientific">Cloeon dipterum</name>
    <dbReference type="NCBI Taxonomy" id="197152"/>
    <lineage>
        <taxon>Eukaryota</taxon>
        <taxon>Metazoa</taxon>
        <taxon>Ecdysozoa</taxon>
        <taxon>Arthropoda</taxon>
        <taxon>Hexapoda</taxon>
        <taxon>Insecta</taxon>
        <taxon>Pterygota</taxon>
        <taxon>Palaeoptera</taxon>
        <taxon>Ephemeroptera</taxon>
        <taxon>Pisciforma</taxon>
        <taxon>Baetidae</taxon>
        <taxon>Cloeon</taxon>
    </lineage>
</organism>
<dbReference type="Pfam" id="PF00569">
    <property type="entry name" value="ZZ"/>
    <property type="match status" value="1"/>
</dbReference>
<dbReference type="PANTHER" id="PTHR22705:SF0">
    <property type="entry name" value="ZZ-TYPE ZINC FINGER-CONTAINING PROTEIN 3"/>
    <property type="match status" value="1"/>
</dbReference>
<evidence type="ECO:0000256" key="1">
    <source>
        <dbReference type="ARBA" id="ARBA00004123"/>
    </source>
</evidence>
<dbReference type="PANTHER" id="PTHR22705">
    <property type="entry name" value="ZINC FINGER, ZZ DOMAIN CONTAINING 3"/>
    <property type="match status" value="1"/>
</dbReference>
<accession>A0A8S1CHF8</accession>
<dbReference type="EMBL" id="CADEPI010000037">
    <property type="protein sequence ID" value="CAB3368346.1"/>
    <property type="molecule type" value="Genomic_DNA"/>
</dbReference>
<dbReference type="SUPFAM" id="SSF46689">
    <property type="entry name" value="Homeodomain-like"/>
    <property type="match status" value="1"/>
</dbReference>
<dbReference type="InterPro" id="IPR017930">
    <property type="entry name" value="Myb_dom"/>
</dbReference>
<evidence type="ECO:0000256" key="3">
    <source>
        <dbReference type="ARBA" id="ARBA00022771"/>
    </source>
</evidence>
<proteinExistence type="predicted"/>
<dbReference type="Proteomes" id="UP000494165">
    <property type="component" value="Unassembled WGS sequence"/>
</dbReference>
<keyword evidence="2" id="KW-0479">Metal-binding</keyword>
<dbReference type="InterPro" id="IPR000433">
    <property type="entry name" value="Znf_ZZ"/>
</dbReference>
<dbReference type="PROSITE" id="PS50135">
    <property type="entry name" value="ZF_ZZ_2"/>
    <property type="match status" value="1"/>
</dbReference>
<protein>
    <recommendedName>
        <fullName evidence="11">ZZ-type zinc finger-containing protein 3</fullName>
    </recommendedName>
</protein>
<dbReference type="Pfam" id="PF00249">
    <property type="entry name" value="Myb_DNA-binding"/>
    <property type="match status" value="1"/>
</dbReference>
<dbReference type="InterPro" id="IPR043145">
    <property type="entry name" value="Znf_ZZ_sf"/>
</dbReference>
<evidence type="ECO:0000313" key="10">
    <source>
        <dbReference type="Proteomes" id="UP000494165"/>
    </source>
</evidence>